<organism evidence="1 2">
    <name type="scientific">Listeria monocytogenes</name>
    <dbReference type="NCBI Taxonomy" id="1639"/>
    <lineage>
        <taxon>Bacteria</taxon>
        <taxon>Bacillati</taxon>
        <taxon>Bacillota</taxon>
        <taxon>Bacilli</taxon>
        <taxon>Bacillales</taxon>
        <taxon>Listeriaceae</taxon>
        <taxon>Listeria</taxon>
    </lineage>
</organism>
<dbReference type="Proteomes" id="UP000524387">
    <property type="component" value="Unassembled WGS sequence"/>
</dbReference>
<dbReference type="RefSeq" id="WP_031645413.1">
    <property type="nucleotide sequence ID" value="NZ_CP090057.1"/>
</dbReference>
<proteinExistence type="predicted"/>
<dbReference type="EMBL" id="AABEKN010000006">
    <property type="protein sequence ID" value="EAG9354844.1"/>
    <property type="molecule type" value="Genomic_DNA"/>
</dbReference>
<name>A0A5L5QW03_LISMN</name>
<evidence type="ECO:0000313" key="2">
    <source>
        <dbReference type="Proteomes" id="UP000524387"/>
    </source>
</evidence>
<evidence type="ECO:0000313" key="1">
    <source>
        <dbReference type="EMBL" id="EAG9354844.1"/>
    </source>
</evidence>
<sequence>MLQEAIEYIVGLKNRKEVVMVEDRKWIDTDLTEVKDPLATQLCISTLTGLVDYIRSNFDGQEKCLVHVVSPTEVELLGLLNKQQNRNKFVCAEAIIPNFSYDSFYDTETLNIKLQSMFLTTLDRDIILQAIGNISEENVKNTGDDGISQVVEIRQGIKKNDVLVPNPVTLTPIRTFSEVEQPSSQFVFRMKDGPFGAVFEADGKSWRNEAILNIANYLKAELVKEMEAGQVHIIA</sequence>
<accession>A0A5L5QW03</accession>
<dbReference type="AlphaFoldDB" id="A0A5L5QW03"/>
<reference evidence="1 2" key="1">
    <citation type="submission" date="2019-04" db="EMBL/GenBank/DDBJ databases">
        <authorList>
            <consortium name="GenomeTrakr network: Whole genome sequencing for foodborne pathogen traceback"/>
        </authorList>
    </citation>
    <scope>NUCLEOTIDE SEQUENCE [LARGE SCALE GENOMIC DNA]</scope>
    <source>
        <strain evidence="1 2">CFSAN072502</strain>
    </source>
</reference>
<comment type="caution">
    <text evidence="1">The sequence shown here is derived from an EMBL/GenBank/DDBJ whole genome shotgun (WGS) entry which is preliminary data.</text>
</comment>
<protein>
    <submittedName>
        <fullName evidence="1">Uncharacterized protein</fullName>
    </submittedName>
</protein>
<gene>
    <name evidence="1" type="ORF">CW895_13680</name>
</gene>